<evidence type="ECO:0000256" key="4">
    <source>
        <dbReference type="ARBA" id="ARBA00023121"/>
    </source>
</evidence>
<keyword evidence="3" id="KW-0445">Lipid transport</keyword>
<reference evidence="9" key="1">
    <citation type="submission" date="2017-08" db="EMBL/GenBank/DDBJ databases">
        <authorList>
            <person name="Polle J.E."/>
            <person name="Barry K."/>
            <person name="Cushman J."/>
            <person name="Schmutz J."/>
            <person name="Tran D."/>
            <person name="Hathwaick L.T."/>
            <person name="Yim W.C."/>
            <person name="Jenkins J."/>
            <person name="Mckie-Krisberg Z.M."/>
            <person name="Prochnik S."/>
            <person name="Lindquist E."/>
            <person name="Dockter R.B."/>
            <person name="Adam C."/>
            <person name="Molina H."/>
            <person name="Bunkerborg J."/>
            <person name="Jin E."/>
            <person name="Buchheim M."/>
            <person name="Magnuson J."/>
        </authorList>
    </citation>
    <scope>NUCLEOTIDE SEQUENCE</scope>
    <source>
        <strain evidence="9">CCAP 19/18</strain>
    </source>
</reference>
<dbReference type="Proteomes" id="UP000815325">
    <property type="component" value="Unassembled WGS sequence"/>
</dbReference>
<evidence type="ECO:0000259" key="8">
    <source>
        <dbReference type="PROSITE" id="PS51847"/>
    </source>
</evidence>
<evidence type="ECO:0000256" key="6">
    <source>
        <dbReference type="SAM" id="Phobius"/>
    </source>
</evidence>
<dbReference type="PROSITE" id="PS51847">
    <property type="entry name" value="SMP"/>
    <property type="match status" value="1"/>
</dbReference>
<evidence type="ECO:0000259" key="7">
    <source>
        <dbReference type="PROSITE" id="PS50004"/>
    </source>
</evidence>
<evidence type="ECO:0000313" key="9">
    <source>
        <dbReference type="EMBL" id="KAF5832806.1"/>
    </source>
</evidence>
<comment type="caution">
    <text evidence="9">The sequence shown here is derived from an EMBL/GenBank/DDBJ whole genome shotgun (WGS) entry which is preliminary data.</text>
</comment>
<dbReference type="Pfam" id="PF00168">
    <property type="entry name" value="C2"/>
    <property type="match status" value="2"/>
</dbReference>
<keyword evidence="4" id="KW-0446">Lipid-binding</keyword>
<sequence length="649" mass="73042">MSTLIVTIGWVLHMGLTICFGTALGVLIGLTIGSLSFGLWAQHPENYRKLLDIDADRDDDVVPPTPGTPILDEMRKMLPYTASWTHWPDSEKVTEINQIFRILWPNITKAGLKMGLDIGKKIVKPMLEKNQIPYVEDIILGTTSMADERLYGPAAEWVRGNEFHLGRLPLQLGGIKSYDTPDDEVVLEIPLMWGSDAKLNVGVLLKLWLFRLFVPVEVSNLQMKVETRITVKPLVDTFPCVGGWTVSLLKVPLVDMNLKSFLGIDLMSLPGIKFAVNYVLEKVLIDMKLLYPCSMSGPIMPGYGVPPVPKGALEVHLIRGENLLGDTTRVRLTTRGENCLESKRKQGTSCPVYKEKFTLIVEDFEKQHLGLEVILDRKDEYRDEVVLGEGMLPFGKHEPAGLDLDTGERKTNFVIAKFIKVPMNEVDVKVPLVKPTQANKLDIGQKNRKQDGILQSFSHQPRHVPEGAYAGSLFLKVKFLPFSQPVFDDDEDPAARETDMLPTRRLVTHYDPPDDLPGVLMVHVIRCINLKGDRPTTRVEITLKQEHPKIHQVQKTRWITGENSPRFGRKYDFVMIRADSNLFFNVYQKGGEASGSLFKKGGDKTLGALEIPVKDVAKNGMLKDVNTLQDTERGQIELQLKWQTCYIEN</sequence>
<feature type="domain" description="C2" evidence="7">
    <location>
        <begin position="500"/>
        <end position="626"/>
    </location>
</feature>
<keyword evidence="6" id="KW-0812">Transmembrane</keyword>
<keyword evidence="10" id="KW-1185">Reference proteome</keyword>
<accession>A0ABQ7GDX6</accession>
<dbReference type="Gene3D" id="2.60.40.150">
    <property type="entry name" value="C2 domain"/>
    <property type="match status" value="2"/>
</dbReference>
<comment type="subcellular location">
    <subcellularLocation>
        <location evidence="1">Membrane</location>
    </subcellularLocation>
</comment>
<dbReference type="PANTHER" id="PTHR10774">
    <property type="entry name" value="EXTENDED SYNAPTOTAGMIN-RELATED"/>
    <property type="match status" value="1"/>
</dbReference>
<dbReference type="PROSITE" id="PS50004">
    <property type="entry name" value="C2"/>
    <property type="match status" value="1"/>
</dbReference>
<dbReference type="CDD" id="cd21677">
    <property type="entry name" value="SMP_SYT"/>
    <property type="match status" value="1"/>
</dbReference>
<feature type="transmembrane region" description="Helical" evidence="6">
    <location>
        <begin position="12"/>
        <end position="40"/>
    </location>
</feature>
<evidence type="ECO:0000313" key="10">
    <source>
        <dbReference type="Proteomes" id="UP000815325"/>
    </source>
</evidence>
<evidence type="ECO:0000256" key="1">
    <source>
        <dbReference type="ARBA" id="ARBA00004370"/>
    </source>
</evidence>
<dbReference type="SUPFAM" id="SSF49562">
    <property type="entry name" value="C2 domain (Calcium/lipid-binding domain, CaLB)"/>
    <property type="match status" value="2"/>
</dbReference>
<dbReference type="CDD" id="cd00030">
    <property type="entry name" value="C2"/>
    <property type="match status" value="1"/>
</dbReference>
<keyword evidence="5 6" id="KW-0472">Membrane</keyword>
<keyword evidence="2" id="KW-0813">Transport</keyword>
<dbReference type="InterPro" id="IPR031468">
    <property type="entry name" value="SMP_LBD"/>
</dbReference>
<feature type="domain" description="SMP-LTD" evidence="8">
    <location>
        <begin position="98"/>
        <end position="300"/>
    </location>
</feature>
<evidence type="ECO:0008006" key="11">
    <source>
        <dbReference type="Google" id="ProtNLM"/>
    </source>
</evidence>
<evidence type="ECO:0000256" key="3">
    <source>
        <dbReference type="ARBA" id="ARBA00023055"/>
    </source>
</evidence>
<gene>
    <name evidence="9" type="ORF">DUNSADRAFT_11179</name>
</gene>
<evidence type="ECO:0000256" key="2">
    <source>
        <dbReference type="ARBA" id="ARBA00022448"/>
    </source>
</evidence>
<proteinExistence type="predicted"/>
<protein>
    <recommendedName>
        <fullName evidence="11">C2 domain-containing protein</fullName>
    </recommendedName>
</protein>
<keyword evidence="6" id="KW-1133">Transmembrane helix</keyword>
<evidence type="ECO:0000256" key="5">
    <source>
        <dbReference type="ARBA" id="ARBA00023136"/>
    </source>
</evidence>
<dbReference type="InterPro" id="IPR000008">
    <property type="entry name" value="C2_dom"/>
</dbReference>
<dbReference type="EMBL" id="MU069847">
    <property type="protein sequence ID" value="KAF5832806.1"/>
    <property type="molecule type" value="Genomic_DNA"/>
</dbReference>
<dbReference type="PANTHER" id="PTHR10774:SF190">
    <property type="entry name" value="C2 CALCIUM_LIPID-BINDING ENDONUCLEASE_EXONUCLEASE_PHOSPHATASE-RELATED"/>
    <property type="match status" value="1"/>
</dbReference>
<name>A0ABQ7GDX6_DUNSA</name>
<organism evidence="9 10">
    <name type="scientific">Dunaliella salina</name>
    <name type="common">Green alga</name>
    <name type="synonym">Protococcus salinus</name>
    <dbReference type="NCBI Taxonomy" id="3046"/>
    <lineage>
        <taxon>Eukaryota</taxon>
        <taxon>Viridiplantae</taxon>
        <taxon>Chlorophyta</taxon>
        <taxon>core chlorophytes</taxon>
        <taxon>Chlorophyceae</taxon>
        <taxon>CS clade</taxon>
        <taxon>Chlamydomonadales</taxon>
        <taxon>Dunaliellaceae</taxon>
        <taxon>Dunaliella</taxon>
    </lineage>
</organism>
<dbReference type="InterPro" id="IPR035892">
    <property type="entry name" value="C2_domain_sf"/>
</dbReference>
<dbReference type="SMART" id="SM00239">
    <property type="entry name" value="C2"/>
    <property type="match status" value="2"/>
</dbReference>
<dbReference type="InterPro" id="IPR045050">
    <property type="entry name" value="Synaptotagmin_plant"/>
</dbReference>